<evidence type="ECO:0000256" key="1">
    <source>
        <dbReference type="SAM" id="Phobius"/>
    </source>
</evidence>
<organism evidence="2 3">
    <name type="scientific">Hypsizygus marmoreus</name>
    <name type="common">White beech mushroom</name>
    <name type="synonym">Agaricus marmoreus</name>
    <dbReference type="NCBI Taxonomy" id="39966"/>
    <lineage>
        <taxon>Eukaryota</taxon>
        <taxon>Fungi</taxon>
        <taxon>Dikarya</taxon>
        <taxon>Basidiomycota</taxon>
        <taxon>Agaricomycotina</taxon>
        <taxon>Agaricomycetes</taxon>
        <taxon>Agaricomycetidae</taxon>
        <taxon>Agaricales</taxon>
        <taxon>Tricholomatineae</taxon>
        <taxon>Lyophyllaceae</taxon>
        <taxon>Hypsizygus</taxon>
    </lineage>
</organism>
<feature type="transmembrane region" description="Helical" evidence="1">
    <location>
        <begin position="26"/>
        <end position="49"/>
    </location>
</feature>
<keyword evidence="1" id="KW-0472">Membrane</keyword>
<evidence type="ECO:0000313" key="2">
    <source>
        <dbReference type="EMBL" id="RDB23008.1"/>
    </source>
</evidence>
<dbReference type="EMBL" id="LUEZ02000048">
    <property type="protein sequence ID" value="RDB23008.1"/>
    <property type="molecule type" value="Genomic_DNA"/>
</dbReference>
<feature type="transmembrane region" description="Helical" evidence="1">
    <location>
        <begin position="80"/>
        <end position="104"/>
    </location>
</feature>
<reference evidence="2" key="1">
    <citation type="submission" date="2018-04" db="EMBL/GenBank/DDBJ databases">
        <title>Whole genome sequencing of Hypsizygus marmoreus.</title>
        <authorList>
            <person name="Choi I.-G."/>
            <person name="Min B."/>
            <person name="Kim J.-G."/>
            <person name="Kim S."/>
            <person name="Oh Y.-L."/>
            <person name="Kong W.-S."/>
            <person name="Park H."/>
            <person name="Jeong J."/>
            <person name="Song E.-S."/>
        </authorList>
    </citation>
    <scope>NUCLEOTIDE SEQUENCE [LARGE SCALE GENOMIC DNA]</scope>
    <source>
        <strain evidence="2">51987-8</strain>
    </source>
</reference>
<keyword evidence="1" id="KW-0812">Transmembrane</keyword>
<dbReference type="AlphaFoldDB" id="A0A369JME2"/>
<comment type="caution">
    <text evidence="2">The sequence shown here is derived from an EMBL/GenBank/DDBJ whole genome shotgun (WGS) entry which is preliminary data.</text>
</comment>
<keyword evidence="1" id="KW-1133">Transmembrane helix</keyword>
<dbReference type="STRING" id="39966.A0A369JME2"/>
<gene>
    <name evidence="2" type="ORF">Hypma_009745</name>
</gene>
<proteinExistence type="predicted"/>
<accession>A0A369JME2</accession>
<protein>
    <submittedName>
        <fullName evidence="2">Uncharacterized protein</fullName>
    </submittedName>
</protein>
<keyword evidence="3" id="KW-1185">Reference proteome</keyword>
<feature type="transmembrane region" description="Helical" evidence="1">
    <location>
        <begin position="197"/>
        <end position="217"/>
    </location>
</feature>
<evidence type="ECO:0000313" key="3">
    <source>
        <dbReference type="Proteomes" id="UP000076154"/>
    </source>
</evidence>
<name>A0A369JME2_HYPMA</name>
<sequence length="331" mass="37309">MDPLIQEDVSTGLVQLIADTRLTNSFALAALTALLYVLLLPIFVIQFSWALEQSRYDHSASFPDEFALIWQGRWSNVLKILTAISLLSPLVVEYSTGLAFFFIFHVKSINQWFIGGRDHINIHRHNSGLCPCAAPIELSEVEVMIMLLVNHRILPHYENTLGTSYLGNDGPFDGDLSYVKNSPILPGCHPLTFSRGFTIFAIPPLIVSFFMFLMTMYKCNTTLRMGVRARMPLIALFLRDGVFWFLGIFTFVLAAIINWNVARPSLLDLLNDIFSIMASRALLNIPRVLLQDTEDDLEGSYNSDNFHPTSIIFKPLGELSSVAFQRNEELG</sequence>
<feature type="transmembrane region" description="Helical" evidence="1">
    <location>
        <begin position="241"/>
        <end position="261"/>
    </location>
</feature>
<dbReference type="Proteomes" id="UP000076154">
    <property type="component" value="Unassembled WGS sequence"/>
</dbReference>
<dbReference type="InParanoid" id="A0A369JME2"/>